<evidence type="ECO:0000313" key="3">
    <source>
        <dbReference type="Proteomes" id="UP001232493"/>
    </source>
</evidence>
<dbReference type="InterPro" id="IPR058240">
    <property type="entry name" value="rSAM_sf"/>
</dbReference>
<dbReference type="RefSeq" id="WP_280999531.1">
    <property type="nucleotide sequence ID" value="NZ_CP069362.1"/>
</dbReference>
<dbReference type="PANTHER" id="PTHR42731">
    <property type="entry name" value="SLL1084 PROTEIN"/>
    <property type="match status" value="1"/>
</dbReference>
<organism evidence="2 3">
    <name type="scientific">Marinitoga aeolica</name>
    <dbReference type="NCBI Taxonomy" id="2809031"/>
    <lineage>
        <taxon>Bacteria</taxon>
        <taxon>Thermotogati</taxon>
        <taxon>Thermotogota</taxon>
        <taxon>Thermotogae</taxon>
        <taxon>Petrotogales</taxon>
        <taxon>Petrotogaceae</taxon>
        <taxon>Marinitoga</taxon>
    </lineage>
</organism>
<protein>
    <submittedName>
        <fullName evidence="2">TIGR03960 family B12-binding radical SAM protein</fullName>
    </submittedName>
</protein>
<accession>A0ABY8PRF4</accession>
<dbReference type="Pfam" id="PF19864">
    <property type="entry name" value="Radical_SAM_N2"/>
    <property type="match status" value="1"/>
</dbReference>
<dbReference type="NCBIfam" id="TIGR03960">
    <property type="entry name" value="rSAM_fuse_unch"/>
    <property type="match status" value="1"/>
</dbReference>
<evidence type="ECO:0000313" key="2">
    <source>
        <dbReference type="EMBL" id="WGS65227.1"/>
    </source>
</evidence>
<gene>
    <name evidence="2" type="ORF">JRV97_01320</name>
</gene>
<proteinExistence type="predicted"/>
<dbReference type="EMBL" id="CP069362">
    <property type="protein sequence ID" value="WGS65227.1"/>
    <property type="molecule type" value="Genomic_DNA"/>
</dbReference>
<dbReference type="SFLD" id="SFLDG01082">
    <property type="entry name" value="B12-binding_domain_containing"/>
    <property type="match status" value="1"/>
</dbReference>
<dbReference type="Proteomes" id="UP001232493">
    <property type="component" value="Chromosome"/>
</dbReference>
<dbReference type="InterPro" id="IPR007197">
    <property type="entry name" value="rSAM"/>
</dbReference>
<dbReference type="SMART" id="SM00729">
    <property type="entry name" value="Elp3"/>
    <property type="match status" value="1"/>
</dbReference>
<dbReference type="PROSITE" id="PS51918">
    <property type="entry name" value="RADICAL_SAM"/>
    <property type="match status" value="1"/>
</dbReference>
<keyword evidence="3" id="KW-1185">Reference proteome</keyword>
<dbReference type="InterPro" id="IPR023862">
    <property type="entry name" value="CHP03960_rSAM"/>
</dbReference>
<dbReference type="InterPro" id="IPR006638">
    <property type="entry name" value="Elp3/MiaA/NifB-like_rSAM"/>
</dbReference>
<dbReference type="SUPFAM" id="SSF102114">
    <property type="entry name" value="Radical SAM enzymes"/>
    <property type="match status" value="1"/>
</dbReference>
<dbReference type="Pfam" id="PF04055">
    <property type="entry name" value="Radical_SAM"/>
    <property type="match status" value="1"/>
</dbReference>
<reference evidence="2 3" key="1">
    <citation type="submission" date="2021-02" db="EMBL/GenBank/DDBJ databases">
        <title>Characterization of Marinitoga sp. nov. str. BP5-C20A.</title>
        <authorList>
            <person name="Erauso G."/>
            <person name="Postec A."/>
        </authorList>
    </citation>
    <scope>NUCLEOTIDE SEQUENCE [LARGE SCALE GENOMIC DNA]</scope>
    <source>
        <strain evidence="2 3">BP5-C20A</strain>
    </source>
</reference>
<dbReference type="CDD" id="cd01335">
    <property type="entry name" value="Radical_SAM"/>
    <property type="match status" value="1"/>
</dbReference>
<evidence type="ECO:0000259" key="1">
    <source>
        <dbReference type="PROSITE" id="PS51918"/>
    </source>
</evidence>
<dbReference type="InterPro" id="IPR023404">
    <property type="entry name" value="rSAM_horseshoe"/>
</dbReference>
<name>A0ABY8PRF4_9BACT</name>
<feature type="domain" description="Radical SAM core" evidence="1">
    <location>
        <begin position="246"/>
        <end position="474"/>
    </location>
</feature>
<dbReference type="PANTHER" id="PTHR42731:SF1">
    <property type="entry name" value="RADICAL SAM DOMAIN PROTEIN"/>
    <property type="match status" value="1"/>
</dbReference>
<sequence length="599" mass="69289">MNISKWLFSSGVLHRVRKPARYIGGEYNDIIKNPKNKIRVGLMFPDLYEVGMSHTGFQILFHSFNSRENVFAERIFLPWKDMITEMKNANIPLYTLETYTPIKNLDLIGITLQYELSYTNIVHALKLAKIPVYSKDRSENDPIIIAGGPSASNPEPIADFIDAFYNGDGEAVIDDLINILSSNLNREEKIKNLHNTEGFYVPKYYKIKMNNSGHIVPEYEERIKIRKIKDLNKAEFPTMQIVPKIKTIHNRAIVEIMRGCNRGCRFCHAGFYYRPVRERTADEIIRLSLETLEKTGYNELSLLSLSTLDYSDLETVLNELEPFLKENRISISLPSSRVDKFGLEIGSKISGARKTGLTFAPEAGSQRLRDVINKNISEKEILDVAEYAKKSGWRRIKLYFMIGLPTETEEDVKAIVELTRKIKKQTKIKDITVNVSIFIPKPHTPFEKERFYQPKEIKEKIKILNEVRKFAKLKVHDPYVSLIEALLSRGDRKISELIYKVAIEENAIFDEWDEEFDFRKWARKINELEIDTQKYLGKLETNDLPWKIIDILIKDEFLNSEIENAKIEKTIDDCRWSVCTLCGVCIKTGLTNNLAKVIK</sequence>
<dbReference type="SFLD" id="SFLDS00029">
    <property type="entry name" value="Radical_SAM"/>
    <property type="match status" value="1"/>
</dbReference>
<dbReference type="Gene3D" id="3.80.30.20">
    <property type="entry name" value="tm_1862 like domain"/>
    <property type="match status" value="1"/>
</dbReference>
<dbReference type="InterPro" id="IPR045784">
    <property type="entry name" value="Radical_SAM_N2"/>
</dbReference>